<feature type="domain" description="Capsule synthesis protein CapA" evidence="2">
    <location>
        <begin position="1"/>
        <end position="144"/>
    </location>
</feature>
<dbReference type="InterPro" id="IPR029052">
    <property type="entry name" value="Metallo-depent_PP-like"/>
</dbReference>
<dbReference type="CDD" id="cd07381">
    <property type="entry name" value="MPP_CapA"/>
    <property type="match status" value="1"/>
</dbReference>
<reference evidence="3" key="1">
    <citation type="journal article" date="2020" name="mSystems">
        <title>Genome- and Community-Level Interaction Insights into Carbon Utilization and Element Cycling Functions of Hydrothermarchaeota in Hydrothermal Sediment.</title>
        <authorList>
            <person name="Zhou Z."/>
            <person name="Liu Y."/>
            <person name="Xu W."/>
            <person name="Pan J."/>
            <person name="Luo Z.H."/>
            <person name="Li M."/>
        </authorList>
    </citation>
    <scope>NUCLEOTIDE SEQUENCE [LARGE SCALE GENOMIC DNA]</scope>
    <source>
        <strain evidence="3">HyVt-527</strain>
    </source>
</reference>
<evidence type="ECO:0000313" key="3">
    <source>
        <dbReference type="EMBL" id="HHJ53817.1"/>
    </source>
</evidence>
<dbReference type="Gene3D" id="3.60.21.10">
    <property type="match status" value="1"/>
</dbReference>
<comment type="similarity">
    <text evidence="1">Belongs to the CapA family.</text>
</comment>
<feature type="non-terminal residue" evidence="3">
    <location>
        <position position="1"/>
    </location>
</feature>
<dbReference type="Pfam" id="PF09587">
    <property type="entry name" value="PGA_cap"/>
    <property type="match status" value="1"/>
</dbReference>
<gene>
    <name evidence="3" type="ORF">ENJ89_11525</name>
</gene>
<dbReference type="SMART" id="SM00854">
    <property type="entry name" value="PGA_cap"/>
    <property type="match status" value="1"/>
</dbReference>
<proteinExistence type="inferred from homology"/>
<dbReference type="PANTHER" id="PTHR33393:SF13">
    <property type="entry name" value="PGA BIOSYNTHESIS PROTEIN CAPA"/>
    <property type="match status" value="1"/>
</dbReference>
<dbReference type="SUPFAM" id="SSF56300">
    <property type="entry name" value="Metallo-dependent phosphatases"/>
    <property type="match status" value="1"/>
</dbReference>
<dbReference type="PANTHER" id="PTHR33393">
    <property type="entry name" value="POLYGLUTAMINE SYNTHESIS ACCESSORY PROTEIN RV0574C-RELATED"/>
    <property type="match status" value="1"/>
</dbReference>
<protein>
    <submittedName>
        <fullName evidence="3">CapA family protein</fullName>
    </submittedName>
</protein>
<dbReference type="Proteomes" id="UP000886124">
    <property type="component" value="Unassembled WGS sequence"/>
</dbReference>
<dbReference type="InterPro" id="IPR019079">
    <property type="entry name" value="Capsule_synth_CapA"/>
</dbReference>
<dbReference type="AlphaFoldDB" id="A0A7V5UFT9"/>
<evidence type="ECO:0000259" key="2">
    <source>
        <dbReference type="SMART" id="SM00854"/>
    </source>
</evidence>
<organism evidence="3">
    <name type="scientific">Caldithrix abyssi</name>
    <dbReference type="NCBI Taxonomy" id="187145"/>
    <lineage>
        <taxon>Bacteria</taxon>
        <taxon>Pseudomonadati</taxon>
        <taxon>Calditrichota</taxon>
        <taxon>Calditrichia</taxon>
        <taxon>Calditrichales</taxon>
        <taxon>Calditrichaceae</taxon>
        <taxon>Caldithrix</taxon>
    </lineage>
</organism>
<comment type="caution">
    <text evidence="3">The sequence shown here is derived from an EMBL/GenBank/DDBJ whole genome shotgun (WGS) entry which is preliminary data.</text>
</comment>
<evidence type="ECO:0000256" key="1">
    <source>
        <dbReference type="ARBA" id="ARBA00005662"/>
    </source>
</evidence>
<accession>A0A7V5UFT9</accession>
<name>A0A7V5UFT9_CALAY</name>
<dbReference type="EMBL" id="DROD01000729">
    <property type="protein sequence ID" value="HHJ53817.1"/>
    <property type="molecule type" value="Genomic_DNA"/>
</dbReference>
<sequence>TIRYLDEAGIAHVGAGANLDQARRPVIRKVRSLLVGFLGYYGLRPHSDCHPATADSAGTVMRILSYIRKDVHLLRPKVDFVVVNFHWGYEKENYPREDQIFVAHKTIDYGADLVVGHHPHVWQGIERYKGGIIAYSLGNFIFGGNSRTYEQSALLKVRFAKGKNKKMDARIVPIEIDHWQPRLLTGADSVNMINQIKKYSEIFKQSIF</sequence>
<dbReference type="InterPro" id="IPR052169">
    <property type="entry name" value="CW_Biosynth-Accessory"/>
</dbReference>